<evidence type="ECO:0000313" key="1">
    <source>
        <dbReference type="EMBL" id="CAH1217700.1"/>
    </source>
</evidence>
<sequence>MIAHSPNEDEPNELEQIHMLRPIGPRKIEREMSSEQWLDKFNGAWLGRAIAQDIHKAVEIAQGTNDQLTLVKRVWDAFSHYDPVHTNNNAAMVAASLAFAQGDFTKAIATSV</sequence>
<evidence type="ECO:0008006" key="3">
    <source>
        <dbReference type="Google" id="ProtNLM"/>
    </source>
</evidence>
<reference evidence="1" key="1">
    <citation type="submission" date="2022-01" db="EMBL/GenBank/DDBJ databases">
        <authorList>
            <person name="Criscuolo A."/>
        </authorList>
    </citation>
    <scope>NUCLEOTIDE SEQUENCE</scope>
    <source>
        <strain evidence="1">CIP111891</strain>
    </source>
</reference>
<proteinExistence type="predicted"/>
<evidence type="ECO:0000313" key="2">
    <source>
        <dbReference type="Proteomes" id="UP000838821"/>
    </source>
</evidence>
<dbReference type="Proteomes" id="UP000838821">
    <property type="component" value="Unassembled WGS sequence"/>
</dbReference>
<keyword evidence="2" id="KW-1185">Reference proteome</keyword>
<protein>
    <recommendedName>
        <fullName evidence="3">ADP-ribosylglycohydrolase family protein</fullName>
    </recommendedName>
</protein>
<organism evidence="1 2">
    <name type="scientific">Paenibacillus allorhizoplanae</name>
    <dbReference type="NCBI Taxonomy" id="2905648"/>
    <lineage>
        <taxon>Bacteria</taxon>
        <taxon>Bacillati</taxon>
        <taxon>Bacillota</taxon>
        <taxon>Bacilli</taxon>
        <taxon>Bacillales</taxon>
        <taxon>Paenibacillaceae</taxon>
        <taxon>Paenibacillus</taxon>
    </lineage>
</organism>
<dbReference type="EMBL" id="CAKMMW010000016">
    <property type="protein sequence ID" value="CAH1217700.1"/>
    <property type="molecule type" value="Genomic_DNA"/>
</dbReference>
<accession>A0ABN8GWG2</accession>
<name>A0ABN8GWG2_9BACL</name>
<comment type="caution">
    <text evidence="1">The sequence shown here is derived from an EMBL/GenBank/DDBJ whole genome shotgun (WGS) entry which is preliminary data.</text>
</comment>
<gene>
    <name evidence="1" type="ORF">PAECIP111891_04623</name>
</gene>